<feature type="region of interest" description="Disordered" evidence="5">
    <location>
        <begin position="344"/>
        <end position="378"/>
    </location>
</feature>
<proteinExistence type="predicted"/>
<dbReference type="InterPro" id="IPR000524">
    <property type="entry name" value="Tscrpt_reg_HTH_GntR"/>
</dbReference>
<dbReference type="STRING" id="665118.SAMN02983003_2619"/>
<evidence type="ECO:0000313" key="7">
    <source>
        <dbReference type="EMBL" id="SFZ85454.1"/>
    </source>
</evidence>
<dbReference type="Pfam" id="PF00392">
    <property type="entry name" value="GntR"/>
    <property type="match status" value="1"/>
</dbReference>
<evidence type="ECO:0000256" key="1">
    <source>
        <dbReference type="ARBA" id="ARBA00022898"/>
    </source>
</evidence>
<dbReference type="PANTHER" id="PTHR46577">
    <property type="entry name" value="HTH-TYPE TRANSCRIPTIONAL REGULATORY PROTEIN GABR"/>
    <property type="match status" value="1"/>
</dbReference>
<dbReference type="Gene3D" id="1.10.10.10">
    <property type="entry name" value="Winged helix-like DNA-binding domain superfamily/Winged helix DNA-binding domain"/>
    <property type="match status" value="1"/>
</dbReference>
<keyword evidence="4" id="KW-0804">Transcription</keyword>
<evidence type="ECO:0000256" key="2">
    <source>
        <dbReference type="ARBA" id="ARBA00023015"/>
    </source>
</evidence>
<dbReference type="InterPro" id="IPR036388">
    <property type="entry name" value="WH-like_DNA-bd_sf"/>
</dbReference>
<feature type="region of interest" description="Disordered" evidence="5">
    <location>
        <begin position="1"/>
        <end position="21"/>
    </location>
</feature>
<name>A0A1K2HZ92_9HYPH</name>
<keyword evidence="8" id="KW-1185">Reference proteome</keyword>
<dbReference type="Proteomes" id="UP000183447">
    <property type="component" value="Unassembled WGS sequence"/>
</dbReference>
<evidence type="ECO:0000256" key="3">
    <source>
        <dbReference type="ARBA" id="ARBA00023125"/>
    </source>
</evidence>
<dbReference type="GO" id="GO:0003677">
    <property type="term" value="F:DNA binding"/>
    <property type="evidence" value="ECO:0007669"/>
    <property type="project" value="UniProtKB-KW"/>
</dbReference>
<dbReference type="SMART" id="SM00345">
    <property type="entry name" value="HTH_GNTR"/>
    <property type="match status" value="1"/>
</dbReference>
<keyword evidence="2" id="KW-0805">Transcription regulation</keyword>
<keyword evidence="1" id="KW-0663">Pyridoxal phosphate</keyword>
<protein>
    <submittedName>
        <fullName evidence="7">DNA-binding transcriptional regulator YhcF, GntR family</fullName>
    </submittedName>
</protein>
<dbReference type="CDD" id="cd07377">
    <property type="entry name" value="WHTH_GntR"/>
    <property type="match status" value="1"/>
</dbReference>
<evidence type="ECO:0000259" key="6">
    <source>
        <dbReference type="PROSITE" id="PS50949"/>
    </source>
</evidence>
<dbReference type="AlphaFoldDB" id="A0A1K2HZ92"/>
<keyword evidence="3 7" id="KW-0238">DNA-binding</keyword>
<dbReference type="OrthoDB" id="7173258at2"/>
<organism evidence="7 8">
    <name type="scientific">Devosia enhydra</name>
    <dbReference type="NCBI Taxonomy" id="665118"/>
    <lineage>
        <taxon>Bacteria</taxon>
        <taxon>Pseudomonadati</taxon>
        <taxon>Pseudomonadota</taxon>
        <taxon>Alphaproteobacteria</taxon>
        <taxon>Hyphomicrobiales</taxon>
        <taxon>Devosiaceae</taxon>
        <taxon>Devosia</taxon>
    </lineage>
</organism>
<sequence>MSSAPAMELDQKPRKRSKSIERVESEQILDKLVAGLDRALPVPLGVQLRGLIQYGIALGDLPAGMRLPPVRELAERAGVAPMTVVGVYAELKQQKLIAARGSAGTFVAETDSLPPEIDLEKLNPAIDALLLMGKRLGVDAAGIASLVTARASHLRFRAHNGLSIVLVGLFSQATADYADHIRPHLPATDRLDWVTIEALKAAGGLPEADIVLTLANRRAEVEALVGRDIPVLGLSFIPSEQTRTRLAGLDPSTRIGIVSIFPEFMALMKPGVMRFSPHVASTEVTMVDAPDLEAFIAKVDVLVYATGLDWLAGKVGPHQQAFEYRHEPALGFIETHVLPLLDTLRKGPDGKHGRGGTGGRTSAGQNAAGTTRTTKETT</sequence>
<dbReference type="InterPro" id="IPR051446">
    <property type="entry name" value="HTH_trans_reg/aminotransferase"/>
</dbReference>
<evidence type="ECO:0000313" key="8">
    <source>
        <dbReference type="Proteomes" id="UP000183447"/>
    </source>
</evidence>
<evidence type="ECO:0000256" key="5">
    <source>
        <dbReference type="SAM" id="MobiDB-lite"/>
    </source>
</evidence>
<reference evidence="7 8" key="1">
    <citation type="submission" date="2016-11" db="EMBL/GenBank/DDBJ databases">
        <authorList>
            <person name="Jaros S."/>
            <person name="Januszkiewicz K."/>
            <person name="Wedrychowicz H."/>
        </authorList>
    </citation>
    <scope>NUCLEOTIDE SEQUENCE [LARGE SCALE GENOMIC DNA]</scope>
    <source>
        <strain evidence="7 8">ATCC 23634</strain>
    </source>
</reference>
<evidence type="ECO:0000256" key="4">
    <source>
        <dbReference type="ARBA" id="ARBA00023163"/>
    </source>
</evidence>
<dbReference type="GO" id="GO:0003700">
    <property type="term" value="F:DNA-binding transcription factor activity"/>
    <property type="evidence" value="ECO:0007669"/>
    <property type="project" value="InterPro"/>
</dbReference>
<accession>A0A1K2HZ92</accession>
<feature type="domain" description="HTH gntR-type" evidence="6">
    <location>
        <begin position="42"/>
        <end position="110"/>
    </location>
</feature>
<gene>
    <name evidence="7" type="ORF">SAMN02983003_2619</name>
</gene>
<dbReference type="PANTHER" id="PTHR46577:SF1">
    <property type="entry name" value="HTH-TYPE TRANSCRIPTIONAL REGULATORY PROTEIN GABR"/>
    <property type="match status" value="1"/>
</dbReference>
<dbReference type="EMBL" id="FPKU01000002">
    <property type="protein sequence ID" value="SFZ85454.1"/>
    <property type="molecule type" value="Genomic_DNA"/>
</dbReference>
<dbReference type="SUPFAM" id="SSF46785">
    <property type="entry name" value="Winged helix' DNA-binding domain"/>
    <property type="match status" value="1"/>
</dbReference>
<dbReference type="InterPro" id="IPR036390">
    <property type="entry name" value="WH_DNA-bd_sf"/>
</dbReference>
<dbReference type="PROSITE" id="PS50949">
    <property type="entry name" value="HTH_GNTR"/>
    <property type="match status" value="1"/>
</dbReference>